<dbReference type="PANTHER" id="PTHR12601">
    <property type="entry name" value="EUKARYOTIC TRANSLATION INITIATION FACTOR 3 SUBUNIT EIF-3"/>
    <property type="match status" value="1"/>
</dbReference>
<dbReference type="Proteomes" id="UP000515908">
    <property type="component" value="Chromosome 06"/>
</dbReference>
<evidence type="ECO:0000259" key="2">
    <source>
        <dbReference type="PROSITE" id="PS51823"/>
    </source>
</evidence>
<dbReference type="GO" id="GO:0003743">
    <property type="term" value="F:translation initiation factor activity"/>
    <property type="evidence" value="ECO:0007669"/>
    <property type="project" value="UniProtKB-KW"/>
</dbReference>
<organism evidence="3 4">
    <name type="scientific">Angomonas deanei</name>
    <dbReference type="NCBI Taxonomy" id="59799"/>
    <lineage>
        <taxon>Eukaryota</taxon>
        <taxon>Discoba</taxon>
        <taxon>Euglenozoa</taxon>
        <taxon>Kinetoplastea</taxon>
        <taxon>Metakinetoplastina</taxon>
        <taxon>Trypanosomatida</taxon>
        <taxon>Trypanosomatidae</taxon>
        <taxon>Strigomonadinae</taxon>
        <taxon>Angomonas</taxon>
    </lineage>
</organism>
<dbReference type="EMBL" id="LR877150">
    <property type="protein sequence ID" value="CAD2216280.1"/>
    <property type="molecule type" value="Genomic_DNA"/>
</dbReference>
<evidence type="ECO:0000313" key="3">
    <source>
        <dbReference type="EMBL" id="CAD2216280.1"/>
    </source>
</evidence>
<feature type="domain" description="Clu" evidence="2">
    <location>
        <begin position="1"/>
        <end position="172"/>
    </location>
</feature>
<reference evidence="3 4" key="1">
    <citation type="submission" date="2020-08" db="EMBL/GenBank/DDBJ databases">
        <authorList>
            <person name="Newling K."/>
            <person name="Davey J."/>
            <person name="Forrester S."/>
        </authorList>
    </citation>
    <scope>NUCLEOTIDE SEQUENCE [LARGE SCALE GENOMIC DNA]</scope>
    <source>
        <strain evidence="4">Crithidia deanei Carvalho (ATCC PRA-265)</strain>
    </source>
</reference>
<dbReference type="InterPro" id="IPR027523">
    <property type="entry name" value="CLU_prot"/>
</dbReference>
<feature type="region of interest" description="Disordered" evidence="1">
    <location>
        <begin position="309"/>
        <end position="352"/>
    </location>
</feature>
<proteinExistence type="predicted"/>
<evidence type="ECO:0000313" key="4">
    <source>
        <dbReference type="Proteomes" id="UP000515908"/>
    </source>
</evidence>
<dbReference type="VEuPathDB" id="TriTrypDB:ADEAN_000374100"/>
<sequence length="572" mass="63625">MVKSLSDRKIRQHPSIPGYFYETNGILVQLCIDSGSGVFGGETRAEKVALNYFKSHQMFSVEGPKHLLYVPLMTQLRYNGYVFLATAIPPVSSPACVYAAPSAEKPIDVPDVVAHALTEMGNVFNLEEHVVEVNGERWKTKLPLDLRVYVGTDRRMYLVNTGRLLPPQLPLKAEPVKSRKNSSATTVTHSQFLTESLIHRVRPELLLGSKVSLNPDVAVDKCHSTEDVSHSLDIAEYVRGDGCTSIAGQVGLQFPVDAPLLPILNCLLCEKEMDNEFRFVCCQNPDGCCSICAECYTKRMYETLVQETNKKQESNKGKEDTGRSGEGEDTEGEGQTFISPDSSTPQADFSDVARCGNPKKSPTLFPSLSQIFHINGINLSNLPYVYYRLPPASKFAVKHFLEVEIIARASRQLLHSKLRGSTTPDQVASTIENFFVPLLQERTPNAFKFWSKELGPEITKMYPAIAEPFDTSAIPLDLLVNRVQEVTGVYLTKASIASFVEPLDKRFVQIERVVPRCKTVRFPVLEGSETESEKLEVGNTLEKMLLFWIGYAPEGSVEALQPFYLEDTVGVA</sequence>
<evidence type="ECO:0000256" key="1">
    <source>
        <dbReference type="SAM" id="MobiDB-lite"/>
    </source>
</evidence>
<dbReference type="InterPro" id="IPR025697">
    <property type="entry name" value="CLU_dom"/>
</dbReference>
<dbReference type="InterPro" id="IPR033646">
    <property type="entry name" value="CLU-central"/>
</dbReference>
<gene>
    <name evidence="3" type="ORF">ADEAN_000374100</name>
</gene>
<feature type="compositionally biased region" description="Basic and acidic residues" evidence="1">
    <location>
        <begin position="309"/>
        <end position="326"/>
    </location>
</feature>
<dbReference type="PROSITE" id="PS51823">
    <property type="entry name" value="CLU"/>
    <property type="match status" value="1"/>
</dbReference>
<keyword evidence="4" id="KW-1185">Reference proteome</keyword>
<name>A0A7G2C8Y6_9TRYP</name>
<keyword evidence="3" id="KW-0648">Protein biosynthesis</keyword>
<feature type="compositionally biased region" description="Polar residues" evidence="1">
    <location>
        <begin position="336"/>
        <end position="347"/>
    </location>
</feature>
<dbReference type="Pfam" id="PF13236">
    <property type="entry name" value="CLU"/>
    <property type="match status" value="1"/>
</dbReference>
<dbReference type="AlphaFoldDB" id="A0A7G2C8Y6"/>
<dbReference type="Pfam" id="PF12807">
    <property type="entry name" value="eIF3_p135"/>
    <property type="match status" value="1"/>
</dbReference>
<keyword evidence="3" id="KW-0396">Initiation factor</keyword>
<accession>A0A7G2C8Y6</accession>
<protein>
    <submittedName>
        <fullName evidence="3">Clustered mitochondria/Translation initiation factor eIF3 subunit 135, putative</fullName>
    </submittedName>
</protein>